<evidence type="ECO:0000313" key="8">
    <source>
        <dbReference type="Proteomes" id="UP000236729"/>
    </source>
</evidence>
<evidence type="ECO:0000313" key="5">
    <source>
        <dbReference type="EMBL" id="SEF69345.1"/>
    </source>
</evidence>
<dbReference type="EMBL" id="FOME01000001">
    <property type="protein sequence ID" value="SFC77954.1"/>
    <property type="molecule type" value="Genomic_DNA"/>
</dbReference>
<keyword evidence="1" id="KW-0805">Transcription regulation</keyword>
<dbReference type="RefSeq" id="WP_177247427.1">
    <property type="nucleotide sequence ID" value="NZ_FNVB01000002.1"/>
</dbReference>
<dbReference type="Proteomes" id="UP000236729">
    <property type="component" value="Unassembled WGS sequence"/>
</dbReference>
<dbReference type="Gene3D" id="1.10.260.40">
    <property type="entry name" value="lambda repressor-like DNA-binding domains"/>
    <property type="match status" value="1"/>
</dbReference>
<dbReference type="GO" id="GO:0003700">
    <property type="term" value="F:DNA-binding transcription factor activity"/>
    <property type="evidence" value="ECO:0007669"/>
    <property type="project" value="TreeGrafter"/>
</dbReference>
<dbReference type="PROSITE" id="PS50932">
    <property type="entry name" value="HTH_LACI_2"/>
    <property type="match status" value="1"/>
</dbReference>
<protein>
    <submittedName>
        <fullName evidence="5">Transcriptional regulator, LacI family</fullName>
    </submittedName>
</protein>
<accession>A0A1H5U2M9</accession>
<dbReference type="InterPro" id="IPR046335">
    <property type="entry name" value="LacI/GalR-like_sensor"/>
</dbReference>
<dbReference type="InterPro" id="IPR028082">
    <property type="entry name" value="Peripla_BP_I"/>
</dbReference>
<keyword evidence="2" id="KW-0238">DNA-binding</keyword>
<evidence type="ECO:0000259" key="4">
    <source>
        <dbReference type="PROSITE" id="PS50932"/>
    </source>
</evidence>
<dbReference type="PANTHER" id="PTHR30146">
    <property type="entry name" value="LACI-RELATED TRANSCRIPTIONAL REPRESSOR"/>
    <property type="match status" value="1"/>
</dbReference>
<dbReference type="InterPro" id="IPR000843">
    <property type="entry name" value="HTH_LacI"/>
</dbReference>
<name>A0A1H5U2M9_9PSEU</name>
<evidence type="ECO:0000256" key="3">
    <source>
        <dbReference type="ARBA" id="ARBA00023163"/>
    </source>
</evidence>
<evidence type="ECO:0000256" key="1">
    <source>
        <dbReference type="ARBA" id="ARBA00023015"/>
    </source>
</evidence>
<evidence type="ECO:0000256" key="2">
    <source>
        <dbReference type="ARBA" id="ARBA00023125"/>
    </source>
</evidence>
<dbReference type="CDD" id="cd01392">
    <property type="entry name" value="HTH_LacI"/>
    <property type="match status" value="1"/>
</dbReference>
<keyword evidence="7" id="KW-1185">Reference proteome</keyword>
<sequence length="347" mass="36913">MGRRSPSGANIGQVAAEAGVSAATVSRVITGADRVAPETARRVREAIRALGYEPNRLAQGLRRRRTMTIGLVLSGFTNSFFFELIAQTAEVGKEAGYSMLVSGDADPEGEALRLAGGRIVDGIVFVAAHGESRASRLNDLSIPIVCFDRAPADLSCPVVQIDNERGAREVTRHLADQGARRIAHIAGPAEVLASQPRRTGYRLALEDAGIERDPALEVPGDFTEEAGYRAMYELLGRGEPFDGVFAANDLMAIGAMRAAAESGIRVPDDLLVGGFDGISSGRFTVPRLTTCAQPISHMARLAVAKLLRTIESGETAQHREDIVVAGELLVRESSTRCGSPQDSPPAR</sequence>
<dbReference type="SMR" id="A0A1H5U2M9"/>
<proteinExistence type="predicted"/>
<dbReference type="EMBL" id="FNVB01000002">
    <property type="protein sequence ID" value="SEF69345.1"/>
    <property type="molecule type" value="Genomic_DNA"/>
</dbReference>
<reference evidence="5" key="2">
    <citation type="submission" date="2016-10" db="EMBL/GenBank/DDBJ databases">
        <authorList>
            <person name="de Groot N.N."/>
        </authorList>
    </citation>
    <scope>NUCLEOTIDE SEQUENCE [LARGE SCALE GENOMIC DNA]</scope>
    <source>
        <strain evidence="5">ATCC 20501</strain>
    </source>
</reference>
<accession>A0A1I1LXY1</accession>
<dbReference type="GO" id="GO:0000976">
    <property type="term" value="F:transcription cis-regulatory region binding"/>
    <property type="evidence" value="ECO:0007669"/>
    <property type="project" value="TreeGrafter"/>
</dbReference>
<dbReference type="AlphaFoldDB" id="A0A1H5U2M9"/>
<dbReference type="Pfam" id="PF00356">
    <property type="entry name" value="LacI"/>
    <property type="match status" value="1"/>
</dbReference>
<dbReference type="SMART" id="SM00354">
    <property type="entry name" value="HTH_LACI"/>
    <property type="match status" value="1"/>
</dbReference>
<feature type="domain" description="HTH lacI-type" evidence="4">
    <location>
        <begin position="9"/>
        <end position="63"/>
    </location>
</feature>
<gene>
    <name evidence="5" type="ORF">SAMN02982929_00398</name>
    <name evidence="6" type="ORF">SAMN05216506_1011672</name>
</gene>
<dbReference type="SUPFAM" id="SSF47413">
    <property type="entry name" value="lambda repressor-like DNA-binding domains"/>
    <property type="match status" value="1"/>
</dbReference>
<keyword evidence="3" id="KW-0804">Transcription</keyword>
<evidence type="ECO:0000313" key="7">
    <source>
        <dbReference type="Proteomes" id="UP000199690"/>
    </source>
</evidence>
<dbReference type="PANTHER" id="PTHR30146:SF109">
    <property type="entry name" value="HTH-TYPE TRANSCRIPTIONAL REGULATOR GALS"/>
    <property type="match status" value="1"/>
</dbReference>
<dbReference type="Proteomes" id="UP000199690">
    <property type="component" value="Unassembled WGS sequence"/>
</dbReference>
<dbReference type="SUPFAM" id="SSF53822">
    <property type="entry name" value="Periplasmic binding protein-like I"/>
    <property type="match status" value="1"/>
</dbReference>
<evidence type="ECO:0000313" key="6">
    <source>
        <dbReference type="EMBL" id="SFC77954.1"/>
    </source>
</evidence>
<dbReference type="Gene3D" id="3.40.50.2300">
    <property type="match status" value="2"/>
</dbReference>
<dbReference type="InterPro" id="IPR010982">
    <property type="entry name" value="Lambda_DNA-bd_dom_sf"/>
</dbReference>
<dbReference type="Pfam" id="PF13377">
    <property type="entry name" value="Peripla_BP_3"/>
    <property type="match status" value="1"/>
</dbReference>
<organism evidence="5 8">
    <name type="scientific">Saccharopolyspora kobensis</name>
    <dbReference type="NCBI Taxonomy" id="146035"/>
    <lineage>
        <taxon>Bacteria</taxon>
        <taxon>Bacillati</taxon>
        <taxon>Actinomycetota</taxon>
        <taxon>Actinomycetes</taxon>
        <taxon>Pseudonocardiales</taxon>
        <taxon>Pseudonocardiaceae</taxon>
        <taxon>Saccharopolyspora</taxon>
    </lineage>
</organism>
<reference evidence="7 8" key="1">
    <citation type="submission" date="2016-10" db="EMBL/GenBank/DDBJ databases">
        <authorList>
            <person name="Varghese N."/>
            <person name="Submissions S."/>
        </authorList>
    </citation>
    <scope>NUCLEOTIDE SEQUENCE [LARGE SCALE GENOMIC DNA]</scope>
    <source>
        <strain evidence="8">ATCC 20501</strain>
        <strain evidence="6 7">CGMCC 4.3529</strain>
    </source>
</reference>
<dbReference type="CDD" id="cd06290">
    <property type="entry name" value="PBP1_LacI-like"/>
    <property type="match status" value="1"/>
</dbReference>